<keyword evidence="1" id="KW-0805">Transcription regulation</keyword>
<feature type="domain" description="HTH lacI-type" evidence="4">
    <location>
        <begin position="12"/>
        <end position="69"/>
    </location>
</feature>
<dbReference type="SMART" id="SM00354">
    <property type="entry name" value="HTH_LACI"/>
    <property type="match status" value="1"/>
</dbReference>
<dbReference type="Pfam" id="PF00356">
    <property type="entry name" value="LacI"/>
    <property type="match status" value="1"/>
</dbReference>
<dbReference type="Pfam" id="PF13377">
    <property type="entry name" value="Peripla_BP_3"/>
    <property type="match status" value="1"/>
</dbReference>
<comment type="caution">
    <text evidence="5">The sequence shown here is derived from an EMBL/GenBank/DDBJ whole genome shotgun (WGS) entry which is preliminary data.</text>
</comment>
<evidence type="ECO:0000256" key="3">
    <source>
        <dbReference type="ARBA" id="ARBA00023163"/>
    </source>
</evidence>
<sequence length="327" mass="34349">MPDSLPDGRKRATALDVARLAGVSRTTVSFVFNDRAEARGISPATIQRVLDAAQELGYTPDRAARILRSGVSDLVVFTGPHPVALGAFALEVLNEVSDQLSDEGFHFIMRRARPDRPAHEVWRQLSPAFVVGLELTAADVADLETAGIPVLDANLGTFDDALGTLQARYLLDQGHTALAYATPTEERAAAYAGRRLAAVRRTCEEAGAPAPVHLKTTLDPEAAATAVSSLRDHPGVSAICAYNDDVAFAVLAGMARLGLRAPEDLAVIGSDNIPLSAVAVPSLTTIDPGVLPIANYLTHVVLSAIAGSQPDVDALPPPPTVVVRHSA</sequence>
<protein>
    <submittedName>
        <fullName evidence="5">LacI family transcriptional regulator</fullName>
    </submittedName>
</protein>
<dbReference type="SUPFAM" id="SSF53822">
    <property type="entry name" value="Periplasmic binding protein-like I"/>
    <property type="match status" value="1"/>
</dbReference>
<dbReference type="InterPro" id="IPR028082">
    <property type="entry name" value="Peripla_BP_I"/>
</dbReference>
<dbReference type="GO" id="GO:0000976">
    <property type="term" value="F:transcription cis-regulatory region binding"/>
    <property type="evidence" value="ECO:0007669"/>
    <property type="project" value="TreeGrafter"/>
</dbReference>
<keyword evidence="2" id="KW-0238">DNA-binding</keyword>
<dbReference type="PANTHER" id="PTHR30146">
    <property type="entry name" value="LACI-RELATED TRANSCRIPTIONAL REPRESSOR"/>
    <property type="match status" value="1"/>
</dbReference>
<dbReference type="AlphaFoldDB" id="A0A316AA70"/>
<dbReference type="SUPFAM" id="SSF47413">
    <property type="entry name" value="lambda repressor-like DNA-binding domains"/>
    <property type="match status" value="1"/>
</dbReference>
<proteinExistence type="predicted"/>
<dbReference type="InterPro" id="IPR010982">
    <property type="entry name" value="Lambda_DNA-bd_dom_sf"/>
</dbReference>
<gene>
    <name evidence="5" type="ORF">BXY45_1107</name>
</gene>
<dbReference type="PANTHER" id="PTHR30146:SF109">
    <property type="entry name" value="HTH-TYPE TRANSCRIPTIONAL REGULATOR GALS"/>
    <property type="match status" value="1"/>
</dbReference>
<evidence type="ECO:0000313" key="6">
    <source>
        <dbReference type="Proteomes" id="UP000245469"/>
    </source>
</evidence>
<accession>A0A316AA70</accession>
<dbReference type="CDD" id="cd01392">
    <property type="entry name" value="HTH_LacI"/>
    <property type="match status" value="1"/>
</dbReference>
<dbReference type="Proteomes" id="UP000245469">
    <property type="component" value="Unassembled WGS sequence"/>
</dbReference>
<keyword evidence="6" id="KW-1185">Reference proteome</keyword>
<dbReference type="EMBL" id="QGDQ01000010">
    <property type="protein sequence ID" value="PWJ53764.1"/>
    <property type="molecule type" value="Genomic_DNA"/>
</dbReference>
<dbReference type="Gene3D" id="3.40.50.2300">
    <property type="match status" value="2"/>
</dbReference>
<dbReference type="RefSeq" id="WP_170131414.1">
    <property type="nucleotide sequence ID" value="NZ_QGDQ01000010.1"/>
</dbReference>
<dbReference type="GO" id="GO:0003700">
    <property type="term" value="F:DNA-binding transcription factor activity"/>
    <property type="evidence" value="ECO:0007669"/>
    <property type="project" value="TreeGrafter"/>
</dbReference>
<dbReference type="PROSITE" id="PS50932">
    <property type="entry name" value="HTH_LACI_2"/>
    <property type="match status" value="1"/>
</dbReference>
<dbReference type="InterPro" id="IPR000843">
    <property type="entry name" value="HTH_LacI"/>
</dbReference>
<dbReference type="Gene3D" id="1.10.260.40">
    <property type="entry name" value="lambda repressor-like DNA-binding domains"/>
    <property type="match status" value="1"/>
</dbReference>
<name>A0A316AA70_9ACTN</name>
<evidence type="ECO:0000259" key="4">
    <source>
        <dbReference type="PROSITE" id="PS50932"/>
    </source>
</evidence>
<evidence type="ECO:0000256" key="1">
    <source>
        <dbReference type="ARBA" id="ARBA00023015"/>
    </source>
</evidence>
<dbReference type="InterPro" id="IPR046335">
    <property type="entry name" value="LacI/GalR-like_sensor"/>
</dbReference>
<reference evidence="5 6" key="1">
    <citation type="submission" date="2018-03" db="EMBL/GenBank/DDBJ databases">
        <title>Genomic Encyclopedia of Archaeal and Bacterial Type Strains, Phase II (KMG-II): from individual species to whole genera.</title>
        <authorList>
            <person name="Goeker M."/>
        </authorList>
    </citation>
    <scope>NUCLEOTIDE SEQUENCE [LARGE SCALE GENOMIC DNA]</scope>
    <source>
        <strain evidence="5 6">DSM 44889</strain>
    </source>
</reference>
<evidence type="ECO:0000313" key="5">
    <source>
        <dbReference type="EMBL" id="PWJ53764.1"/>
    </source>
</evidence>
<keyword evidence="3" id="KW-0804">Transcription</keyword>
<evidence type="ECO:0000256" key="2">
    <source>
        <dbReference type="ARBA" id="ARBA00023125"/>
    </source>
</evidence>
<organism evidence="5 6">
    <name type="scientific">Quadrisphaera granulorum</name>
    <dbReference type="NCBI Taxonomy" id="317664"/>
    <lineage>
        <taxon>Bacteria</taxon>
        <taxon>Bacillati</taxon>
        <taxon>Actinomycetota</taxon>
        <taxon>Actinomycetes</taxon>
        <taxon>Kineosporiales</taxon>
        <taxon>Kineosporiaceae</taxon>
        <taxon>Quadrisphaera</taxon>
    </lineage>
</organism>